<sequence>MDNKTPSEKLADALGRKEIAAAVGVGLTAVSNAVVRQAFPASWFSACQHLAFQKNVPFPADLFQQRGAGNQHFSMHAAQRDFERAGDRGQGAA</sequence>
<name>A0ABY7UNY8_9RHOB</name>
<dbReference type="Proteomes" id="UP001216899">
    <property type="component" value="Chromosome"/>
</dbReference>
<reference evidence="1 2" key="1">
    <citation type="submission" date="2023-02" db="EMBL/GenBank/DDBJ databases">
        <title>Whole genome sequenc of Paracoccus marcusii MBLB0836.</title>
        <authorList>
            <person name="Seo M.-J."/>
            <person name="Cho E.-S."/>
            <person name="Hwang C.Y."/>
        </authorList>
    </citation>
    <scope>NUCLEOTIDE SEQUENCE [LARGE SCALE GENOMIC DNA]</scope>
    <source>
        <strain evidence="1 2">MBLB0836</strain>
    </source>
</reference>
<evidence type="ECO:0000313" key="1">
    <source>
        <dbReference type="EMBL" id="WDA11646.1"/>
    </source>
</evidence>
<dbReference type="EMBL" id="CP117466">
    <property type="protein sequence ID" value="WDA11646.1"/>
    <property type="molecule type" value="Genomic_DNA"/>
</dbReference>
<evidence type="ECO:0000313" key="2">
    <source>
        <dbReference type="Proteomes" id="UP001216899"/>
    </source>
</evidence>
<keyword evidence="2" id="KW-1185">Reference proteome</keyword>
<gene>
    <name evidence="1" type="ORF">PRL19_10075</name>
</gene>
<protein>
    <submittedName>
        <fullName evidence="1">Uncharacterized protein</fullName>
    </submittedName>
</protein>
<proteinExistence type="predicted"/>
<accession>A0ABY7UNY8</accession>
<organism evidence="1 2">
    <name type="scientific">Paracoccus marcusii</name>
    <dbReference type="NCBI Taxonomy" id="59779"/>
    <lineage>
        <taxon>Bacteria</taxon>
        <taxon>Pseudomonadati</taxon>
        <taxon>Pseudomonadota</taxon>
        <taxon>Alphaproteobacteria</taxon>
        <taxon>Rhodobacterales</taxon>
        <taxon>Paracoccaceae</taxon>
        <taxon>Paracoccus</taxon>
    </lineage>
</organism>
<dbReference type="RefSeq" id="WP_273742853.1">
    <property type="nucleotide sequence ID" value="NZ_CP117466.1"/>
</dbReference>